<name>A0AA36G9Q2_9BILA</name>
<dbReference type="AlphaFoldDB" id="A0AA36G9Q2"/>
<feature type="transmembrane region" description="Helical" evidence="1">
    <location>
        <begin position="44"/>
        <end position="64"/>
    </location>
</feature>
<dbReference type="Proteomes" id="UP001177023">
    <property type="component" value="Unassembled WGS sequence"/>
</dbReference>
<reference evidence="2" key="1">
    <citation type="submission" date="2023-06" db="EMBL/GenBank/DDBJ databases">
        <authorList>
            <person name="Delattre M."/>
        </authorList>
    </citation>
    <scope>NUCLEOTIDE SEQUENCE</scope>
    <source>
        <strain evidence="2">AF72</strain>
    </source>
</reference>
<sequence length="97" mass="10896">MLRFRIPLRQVVAQRGVAQFVGTPRKVAPAQARHVDDLFSHEPLFSGVVGATIFISLGLMATFLDDNWFGKLIRRFPTLKTLQTTMNPDAGWSRSPK</sequence>
<proteinExistence type="predicted"/>
<evidence type="ECO:0000256" key="1">
    <source>
        <dbReference type="SAM" id="Phobius"/>
    </source>
</evidence>
<keyword evidence="3" id="KW-1185">Reference proteome</keyword>
<evidence type="ECO:0000313" key="2">
    <source>
        <dbReference type="EMBL" id="CAJ0585349.1"/>
    </source>
</evidence>
<gene>
    <name evidence="2" type="ORF">MSPICULIGERA_LOCUS23376</name>
</gene>
<evidence type="ECO:0000313" key="3">
    <source>
        <dbReference type="Proteomes" id="UP001177023"/>
    </source>
</evidence>
<feature type="non-terminal residue" evidence="2">
    <location>
        <position position="1"/>
    </location>
</feature>
<keyword evidence="1" id="KW-0812">Transmembrane</keyword>
<keyword evidence="1" id="KW-1133">Transmembrane helix</keyword>
<protein>
    <submittedName>
        <fullName evidence="2">Uncharacterized protein</fullName>
    </submittedName>
</protein>
<dbReference type="EMBL" id="CATQJA010002704">
    <property type="protein sequence ID" value="CAJ0585349.1"/>
    <property type="molecule type" value="Genomic_DNA"/>
</dbReference>
<comment type="caution">
    <text evidence="2">The sequence shown here is derived from an EMBL/GenBank/DDBJ whole genome shotgun (WGS) entry which is preliminary data.</text>
</comment>
<organism evidence="2 3">
    <name type="scientific">Mesorhabditis spiculigera</name>
    <dbReference type="NCBI Taxonomy" id="96644"/>
    <lineage>
        <taxon>Eukaryota</taxon>
        <taxon>Metazoa</taxon>
        <taxon>Ecdysozoa</taxon>
        <taxon>Nematoda</taxon>
        <taxon>Chromadorea</taxon>
        <taxon>Rhabditida</taxon>
        <taxon>Rhabditina</taxon>
        <taxon>Rhabditomorpha</taxon>
        <taxon>Rhabditoidea</taxon>
        <taxon>Rhabditidae</taxon>
        <taxon>Mesorhabditinae</taxon>
        <taxon>Mesorhabditis</taxon>
    </lineage>
</organism>
<accession>A0AA36G9Q2</accession>
<keyword evidence="1" id="KW-0472">Membrane</keyword>